<dbReference type="InterPro" id="IPR011051">
    <property type="entry name" value="RmlC_Cupin_sf"/>
</dbReference>
<name>A0A1C6S7G4_9ACTN</name>
<dbReference type="SUPFAM" id="SSF51182">
    <property type="entry name" value="RmlC-like cupins"/>
    <property type="match status" value="1"/>
</dbReference>
<dbReference type="STRING" id="145857.GA0070616_3104"/>
<evidence type="ECO:0000313" key="2">
    <source>
        <dbReference type="Proteomes" id="UP000199699"/>
    </source>
</evidence>
<gene>
    <name evidence="1" type="ORF">GA0070616_3104</name>
</gene>
<reference evidence="1 2" key="1">
    <citation type="submission" date="2016-06" db="EMBL/GenBank/DDBJ databases">
        <authorList>
            <person name="Kjaerup R.B."/>
            <person name="Dalgaard T.S."/>
            <person name="Juul-Madsen H.R."/>
        </authorList>
    </citation>
    <scope>NUCLEOTIDE SEQUENCE [LARGE SCALE GENOMIC DNA]</scope>
    <source>
        <strain evidence="1 2">DSM 43818</strain>
    </source>
</reference>
<dbReference type="AlphaFoldDB" id="A0A1C6S7G4"/>
<protein>
    <submittedName>
        <fullName evidence="1">Cupin domain</fullName>
    </submittedName>
</protein>
<accession>A0A1C6S7G4</accession>
<proteinExistence type="predicted"/>
<dbReference type="Gene3D" id="2.60.120.10">
    <property type="entry name" value="Jelly Rolls"/>
    <property type="match status" value="1"/>
</dbReference>
<dbReference type="Proteomes" id="UP000199699">
    <property type="component" value="Unassembled WGS sequence"/>
</dbReference>
<keyword evidence="2" id="KW-1185">Reference proteome</keyword>
<evidence type="ECO:0000313" key="1">
    <source>
        <dbReference type="EMBL" id="SCL25432.1"/>
    </source>
</evidence>
<sequence>MFVISETEARTTVTPAGRMFGLAGPSQGSTEVSTWRVELGEDAATPVHSIDFEQVWLPLAGTFEVTVGDESKLVEAGQALVLPGGVTRQLKTVGGPAQALVAMRVGGRAVLPNSDTRVPLPWAE</sequence>
<dbReference type="EMBL" id="FMHT01000003">
    <property type="protein sequence ID" value="SCL25432.1"/>
    <property type="molecule type" value="Genomic_DNA"/>
</dbReference>
<organism evidence="1 2">
    <name type="scientific">Micromonospora nigra</name>
    <dbReference type="NCBI Taxonomy" id="145857"/>
    <lineage>
        <taxon>Bacteria</taxon>
        <taxon>Bacillati</taxon>
        <taxon>Actinomycetota</taxon>
        <taxon>Actinomycetes</taxon>
        <taxon>Micromonosporales</taxon>
        <taxon>Micromonosporaceae</taxon>
        <taxon>Micromonospora</taxon>
    </lineage>
</organism>
<dbReference type="OrthoDB" id="5145129at2"/>
<dbReference type="InterPro" id="IPR014710">
    <property type="entry name" value="RmlC-like_jellyroll"/>
</dbReference>
<dbReference type="RefSeq" id="WP_091082416.1">
    <property type="nucleotide sequence ID" value="NZ_FMHT01000003.1"/>
</dbReference>